<keyword evidence="3" id="KW-1185">Reference proteome</keyword>
<accession>A0A660LEY4</accession>
<feature type="domain" description="Methyltransferase" evidence="1">
    <location>
        <begin position="116"/>
        <end position="204"/>
    </location>
</feature>
<dbReference type="RefSeq" id="WP_121250044.1">
    <property type="nucleotide sequence ID" value="NZ_RBIL01000001.1"/>
</dbReference>
<dbReference type="GO" id="GO:0008168">
    <property type="term" value="F:methyltransferase activity"/>
    <property type="evidence" value="ECO:0007669"/>
    <property type="project" value="UniProtKB-KW"/>
</dbReference>
<sequence length="279" mass="30423">MSVTRTEIALDDLPRWSPWPARLLGLTGQAREPRTPESILREYDRDKYGTLMRALDADPSLSLEAIKRLELGDPETPVAVSLDEQLLVEPIGAAFDRATALLLDFVGPHLAGAASVVDLGCGYGYHLARIAELAPELHVAGGEFAPAGRALAQRLHTFPVGPVDLVAGDAEPLEQATGPVVVVLSMVLHQLPTAATAVETLARHRDKIDRVLVYDALAGVQPDSLLGLLRRRYIELNHYSWDLLEVLDARDDVEVLELRPNVIGTNALLPGSFAAWRFR</sequence>
<dbReference type="AlphaFoldDB" id="A0A660LEY4"/>
<dbReference type="InterPro" id="IPR041698">
    <property type="entry name" value="Methyltransf_25"/>
</dbReference>
<evidence type="ECO:0000313" key="3">
    <source>
        <dbReference type="Proteomes" id="UP000278962"/>
    </source>
</evidence>
<dbReference type="GO" id="GO:0032259">
    <property type="term" value="P:methylation"/>
    <property type="evidence" value="ECO:0007669"/>
    <property type="project" value="UniProtKB-KW"/>
</dbReference>
<dbReference type="SUPFAM" id="SSF53335">
    <property type="entry name" value="S-adenosyl-L-methionine-dependent methyltransferases"/>
    <property type="match status" value="1"/>
</dbReference>
<keyword evidence="2" id="KW-0808">Transferase</keyword>
<dbReference type="Proteomes" id="UP000278962">
    <property type="component" value="Unassembled WGS sequence"/>
</dbReference>
<dbReference type="OrthoDB" id="9797252at2"/>
<protein>
    <submittedName>
        <fullName evidence="2">Methyltransferase family protein</fullName>
    </submittedName>
</protein>
<dbReference type="InterPro" id="IPR029063">
    <property type="entry name" value="SAM-dependent_MTases_sf"/>
</dbReference>
<reference evidence="2 3" key="1">
    <citation type="submission" date="2018-10" db="EMBL/GenBank/DDBJ databases">
        <title>Genomic Encyclopedia of Archaeal and Bacterial Type Strains, Phase II (KMG-II): from individual species to whole genera.</title>
        <authorList>
            <person name="Goeker M."/>
        </authorList>
    </citation>
    <scope>NUCLEOTIDE SEQUENCE [LARGE SCALE GENOMIC DNA]</scope>
    <source>
        <strain evidence="2 3">DSM 14954</strain>
    </source>
</reference>
<evidence type="ECO:0000313" key="2">
    <source>
        <dbReference type="EMBL" id="RKQ92343.1"/>
    </source>
</evidence>
<comment type="caution">
    <text evidence="2">The sequence shown here is derived from an EMBL/GenBank/DDBJ whole genome shotgun (WGS) entry which is preliminary data.</text>
</comment>
<gene>
    <name evidence="2" type="ORF">C8N24_2189</name>
</gene>
<proteinExistence type="predicted"/>
<keyword evidence="2" id="KW-0489">Methyltransferase</keyword>
<organism evidence="2 3">
    <name type="scientific">Solirubrobacter pauli</name>
    <dbReference type="NCBI Taxonomy" id="166793"/>
    <lineage>
        <taxon>Bacteria</taxon>
        <taxon>Bacillati</taxon>
        <taxon>Actinomycetota</taxon>
        <taxon>Thermoleophilia</taxon>
        <taxon>Solirubrobacterales</taxon>
        <taxon>Solirubrobacteraceae</taxon>
        <taxon>Solirubrobacter</taxon>
    </lineage>
</organism>
<dbReference type="EMBL" id="RBIL01000001">
    <property type="protein sequence ID" value="RKQ92343.1"/>
    <property type="molecule type" value="Genomic_DNA"/>
</dbReference>
<evidence type="ECO:0000259" key="1">
    <source>
        <dbReference type="Pfam" id="PF13649"/>
    </source>
</evidence>
<name>A0A660LEY4_9ACTN</name>
<dbReference type="Gene3D" id="3.40.50.150">
    <property type="entry name" value="Vaccinia Virus protein VP39"/>
    <property type="match status" value="1"/>
</dbReference>
<dbReference type="Pfam" id="PF13649">
    <property type="entry name" value="Methyltransf_25"/>
    <property type="match status" value="1"/>
</dbReference>